<dbReference type="Pfam" id="PF00970">
    <property type="entry name" value="FAD_binding_6"/>
    <property type="match status" value="1"/>
</dbReference>
<sequence>MGDARVVQVHRLRRDIGVVRLVGDFVPFHAGQSVSVTVPQSPRVPRRYSPALPPSLDGKFEFHVRAVPAGWVSGSIVSDTRVGDVWTIDSPDGDLFVDDSGRDVVMIAGGTGLAPMRALILDLARWERPPSVHLFVGGRSPRDLYAADMLSLLAAHAPWLTVIPVVDNIADPPFADEWFARADLERQADAPSSGFRADQLVVGRVGDVAASFGPFLDRQVLVCGSPGMVDATVRCLRATGTPADAIAT</sequence>
<reference evidence="5" key="1">
    <citation type="journal article" date="2014" name="Int. J. Syst. Evol. Microbiol.">
        <title>Complete genome sequence of Corynebacterium casei LMG S-19264T (=DSM 44701T), isolated from a smear-ripened cheese.</title>
        <authorList>
            <consortium name="US DOE Joint Genome Institute (JGI-PGF)"/>
            <person name="Walter F."/>
            <person name="Albersmeier A."/>
            <person name="Kalinowski J."/>
            <person name="Ruckert C."/>
        </authorList>
    </citation>
    <scope>NUCLEOTIDE SEQUENCE</scope>
    <source>
        <strain evidence="5">CCM 7905</strain>
    </source>
</reference>
<dbReference type="Proteomes" id="UP000654257">
    <property type="component" value="Unassembled WGS sequence"/>
</dbReference>
<evidence type="ECO:0000259" key="4">
    <source>
        <dbReference type="PROSITE" id="PS51384"/>
    </source>
</evidence>
<dbReference type="InterPro" id="IPR017927">
    <property type="entry name" value="FAD-bd_FR_type"/>
</dbReference>
<dbReference type="RefSeq" id="WP_229746290.1">
    <property type="nucleotide sequence ID" value="NZ_BMCU01000007.1"/>
</dbReference>
<proteinExistence type="predicted"/>
<keyword evidence="2" id="KW-0408">Iron</keyword>
<comment type="caution">
    <text evidence="5">The sequence shown here is derived from an EMBL/GenBank/DDBJ whole genome shotgun (WGS) entry which is preliminary data.</text>
</comment>
<dbReference type="SUPFAM" id="SSF63380">
    <property type="entry name" value="Riboflavin synthase domain-like"/>
    <property type="match status" value="1"/>
</dbReference>
<evidence type="ECO:0000256" key="3">
    <source>
        <dbReference type="ARBA" id="ARBA00023014"/>
    </source>
</evidence>
<dbReference type="Gene3D" id="3.40.50.80">
    <property type="entry name" value="Nucleotide-binding domain of ferredoxin-NADP reductase (FNR) module"/>
    <property type="match status" value="1"/>
</dbReference>
<accession>A0A917LIX3</accession>
<dbReference type="Pfam" id="PF00175">
    <property type="entry name" value="NAD_binding_1"/>
    <property type="match status" value="1"/>
</dbReference>
<dbReference type="InterPro" id="IPR039261">
    <property type="entry name" value="FNR_nucleotide-bd"/>
</dbReference>
<dbReference type="AlphaFoldDB" id="A0A917LIX3"/>
<dbReference type="PANTHER" id="PTHR47354:SF5">
    <property type="entry name" value="PROTEIN RFBI"/>
    <property type="match status" value="1"/>
</dbReference>
<dbReference type="InterPro" id="IPR001433">
    <property type="entry name" value="OxRdtase_FAD/NAD-bd"/>
</dbReference>
<evidence type="ECO:0000313" key="5">
    <source>
        <dbReference type="EMBL" id="GGG28484.1"/>
    </source>
</evidence>
<dbReference type="GO" id="GO:0016491">
    <property type="term" value="F:oxidoreductase activity"/>
    <property type="evidence" value="ECO:0007669"/>
    <property type="project" value="InterPro"/>
</dbReference>
<organism evidence="5 6">
    <name type="scientific">Rhodococcoides trifolii</name>
    <dbReference type="NCBI Taxonomy" id="908250"/>
    <lineage>
        <taxon>Bacteria</taxon>
        <taxon>Bacillati</taxon>
        <taxon>Actinomycetota</taxon>
        <taxon>Actinomycetes</taxon>
        <taxon>Mycobacteriales</taxon>
        <taxon>Nocardiaceae</taxon>
        <taxon>Rhodococcoides</taxon>
    </lineage>
</organism>
<dbReference type="PRINTS" id="PR00410">
    <property type="entry name" value="PHEHYDRXLASE"/>
</dbReference>
<dbReference type="SUPFAM" id="SSF52343">
    <property type="entry name" value="Ferredoxin reductase-like, C-terminal NADP-linked domain"/>
    <property type="match status" value="1"/>
</dbReference>
<dbReference type="PROSITE" id="PS51384">
    <property type="entry name" value="FAD_FR"/>
    <property type="match status" value="1"/>
</dbReference>
<evidence type="ECO:0000313" key="6">
    <source>
        <dbReference type="Proteomes" id="UP000654257"/>
    </source>
</evidence>
<evidence type="ECO:0000256" key="2">
    <source>
        <dbReference type="ARBA" id="ARBA00022714"/>
    </source>
</evidence>
<dbReference type="InterPro" id="IPR050415">
    <property type="entry name" value="MRET"/>
</dbReference>
<reference evidence="5" key="2">
    <citation type="submission" date="2020-09" db="EMBL/GenBank/DDBJ databases">
        <authorList>
            <person name="Sun Q."/>
            <person name="Sedlacek I."/>
        </authorList>
    </citation>
    <scope>NUCLEOTIDE SEQUENCE</scope>
    <source>
        <strain evidence="5">CCM 7905</strain>
    </source>
</reference>
<keyword evidence="3" id="KW-0411">Iron-sulfur</keyword>
<keyword evidence="2" id="KW-0001">2Fe-2S</keyword>
<dbReference type="GO" id="GO:0051537">
    <property type="term" value="F:2 iron, 2 sulfur cluster binding"/>
    <property type="evidence" value="ECO:0007669"/>
    <property type="project" value="UniProtKB-KW"/>
</dbReference>
<dbReference type="CDD" id="cd06187">
    <property type="entry name" value="O2ase_reductase_like"/>
    <property type="match status" value="1"/>
</dbReference>
<feature type="domain" description="FAD-binding FR-type" evidence="4">
    <location>
        <begin position="1"/>
        <end position="98"/>
    </location>
</feature>
<dbReference type="PANTHER" id="PTHR47354">
    <property type="entry name" value="NADH OXIDOREDUCTASE HCR"/>
    <property type="match status" value="1"/>
</dbReference>
<name>A0A917LIX3_9NOCA</name>
<evidence type="ECO:0000256" key="1">
    <source>
        <dbReference type="ARBA" id="ARBA00001974"/>
    </source>
</evidence>
<comment type="cofactor">
    <cofactor evidence="1">
        <name>FAD</name>
        <dbReference type="ChEBI" id="CHEBI:57692"/>
    </cofactor>
</comment>
<dbReference type="Gene3D" id="2.40.30.10">
    <property type="entry name" value="Translation factors"/>
    <property type="match status" value="1"/>
</dbReference>
<dbReference type="EMBL" id="BMCU01000007">
    <property type="protein sequence ID" value="GGG28484.1"/>
    <property type="molecule type" value="Genomic_DNA"/>
</dbReference>
<dbReference type="InterPro" id="IPR017938">
    <property type="entry name" value="Riboflavin_synthase-like_b-brl"/>
</dbReference>
<keyword evidence="6" id="KW-1185">Reference proteome</keyword>
<protein>
    <recommendedName>
        <fullName evidence="4">FAD-binding FR-type domain-containing protein</fullName>
    </recommendedName>
</protein>
<dbReference type="InterPro" id="IPR008333">
    <property type="entry name" value="Cbr1-like_FAD-bd_dom"/>
</dbReference>
<keyword evidence="2" id="KW-0479">Metal-binding</keyword>
<gene>
    <name evidence="5" type="ORF">GCM10007304_47940</name>
</gene>